<dbReference type="PROSITE" id="PS51760">
    <property type="entry name" value="GH10_2"/>
    <property type="match status" value="1"/>
</dbReference>
<dbReference type="Pfam" id="PF00331">
    <property type="entry name" value="Glyco_hydro_10"/>
    <property type="match status" value="1"/>
</dbReference>
<accession>A0AAD4JGB2</accession>
<gene>
    <name evidence="7" type="ORF">C2S53_018101</name>
</gene>
<dbReference type="SUPFAM" id="SSF51445">
    <property type="entry name" value="(Trans)glycosidases"/>
    <property type="match status" value="1"/>
</dbReference>
<dbReference type="PANTHER" id="PTHR31490:SF80">
    <property type="entry name" value="ENDO-1,4-BETA-XYLANASE A-LIKE ISOFORM X1"/>
    <property type="match status" value="1"/>
</dbReference>
<keyword evidence="4" id="KW-0624">Polysaccharide degradation</keyword>
<evidence type="ECO:0000313" key="8">
    <source>
        <dbReference type="Proteomes" id="UP001190926"/>
    </source>
</evidence>
<dbReference type="EMBL" id="SDAM02000059">
    <property type="protein sequence ID" value="KAH6833267.1"/>
    <property type="molecule type" value="Genomic_DNA"/>
</dbReference>
<keyword evidence="2" id="KW-0378">Hydrolase</keyword>
<evidence type="ECO:0000256" key="5">
    <source>
        <dbReference type="SAM" id="SignalP"/>
    </source>
</evidence>
<keyword evidence="3" id="KW-0119">Carbohydrate metabolism</keyword>
<dbReference type="Gene3D" id="3.20.20.80">
    <property type="entry name" value="Glycosidases"/>
    <property type="match status" value="1"/>
</dbReference>
<name>A0AAD4JGB2_PERFH</name>
<evidence type="ECO:0000256" key="4">
    <source>
        <dbReference type="ARBA" id="ARBA00023326"/>
    </source>
</evidence>
<dbReference type="Proteomes" id="UP001190926">
    <property type="component" value="Unassembled WGS sequence"/>
</dbReference>
<evidence type="ECO:0000259" key="6">
    <source>
        <dbReference type="PROSITE" id="PS51760"/>
    </source>
</evidence>
<organism evidence="7 8">
    <name type="scientific">Perilla frutescens var. hirtella</name>
    <name type="common">Perilla citriodora</name>
    <name type="synonym">Perilla setoyensis</name>
    <dbReference type="NCBI Taxonomy" id="608512"/>
    <lineage>
        <taxon>Eukaryota</taxon>
        <taxon>Viridiplantae</taxon>
        <taxon>Streptophyta</taxon>
        <taxon>Embryophyta</taxon>
        <taxon>Tracheophyta</taxon>
        <taxon>Spermatophyta</taxon>
        <taxon>Magnoliopsida</taxon>
        <taxon>eudicotyledons</taxon>
        <taxon>Gunneridae</taxon>
        <taxon>Pentapetalae</taxon>
        <taxon>asterids</taxon>
        <taxon>lamiids</taxon>
        <taxon>Lamiales</taxon>
        <taxon>Lamiaceae</taxon>
        <taxon>Nepetoideae</taxon>
        <taxon>Elsholtzieae</taxon>
        <taxon>Perilla</taxon>
    </lineage>
</organism>
<feature type="chain" id="PRO_5042021639" description="GH10 domain-containing protein" evidence="5">
    <location>
        <begin position="20"/>
        <end position="589"/>
    </location>
</feature>
<evidence type="ECO:0000256" key="2">
    <source>
        <dbReference type="ARBA" id="ARBA00022801"/>
    </source>
</evidence>
<dbReference type="SMART" id="SM00633">
    <property type="entry name" value="Glyco_10"/>
    <property type="match status" value="1"/>
</dbReference>
<dbReference type="GO" id="GO:0031176">
    <property type="term" value="F:endo-1,4-beta-xylanase activity"/>
    <property type="evidence" value="ECO:0007669"/>
    <property type="project" value="UniProtKB-ARBA"/>
</dbReference>
<sequence length="589" mass="66139">MKILLIILCALLISDCALANSNSSSDYSASIECLAEPPAPQYGGGLVANPDFDSGLDDWDVFGGSKIMLRKNMLQGNFYMVAYNRSLPTDGFSHIFYLQKDYLYTFSAWFQINEGSEIVSAFIRAPNGENTIVGSVIAKSGCWSMLKGGFTSTHEMKVHLFFTCSNTTVELWIDSVSLKQFTKGQWQFQQHQSINQIRKRQIKIEVRNEQGEKLQGATINLTQTRPHFPIGCGSTAAIIDNRAYQEYFASRFTAATPDNEMKWYFTEGVRGRENYTAMDAMAAFFKKNRIAIRGHNILWDSLNGSPQWIKDLRPNELVEAAVARIASVVSRYSGDVVAWDVVNENLHNSYFEDILGENASAVFYHMVRAMDLETPLFLNDYNTLEYPNDMKAIPSKYVEKIREIQRFIGNENMAIHIGLQGHFILTPNVSHMRAALDILGATNMPIWLTELDTKKGPRQSVELEDVMREAFAHPSVEGIMVWGGWKATACNETCLNLGGGDELPRGCAQMCLTDNNFKNSEAGDVVDKLMQEWRSVEVVGITDKEGFFWDKVFLGEYSLTISHPSLPNSLHKTFNVTKANAPFLLSVAL</sequence>
<evidence type="ECO:0000313" key="7">
    <source>
        <dbReference type="EMBL" id="KAH6833267.1"/>
    </source>
</evidence>
<evidence type="ECO:0000256" key="1">
    <source>
        <dbReference type="ARBA" id="ARBA00007495"/>
    </source>
</evidence>
<dbReference type="InterPro" id="IPR044846">
    <property type="entry name" value="GH10"/>
</dbReference>
<reference evidence="7 8" key="1">
    <citation type="journal article" date="2021" name="Nat. Commun.">
        <title>Incipient diploidization of the medicinal plant Perilla within 10,000 years.</title>
        <authorList>
            <person name="Zhang Y."/>
            <person name="Shen Q."/>
            <person name="Leng L."/>
            <person name="Zhang D."/>
            <person name="Chen S."/>
            <person name="Shi Y."/>
            <person name="Ning Z."/>
            <person name="Chen S."/>
        </authorList>
    </citation>
    <scope>NUCLEOTIDE SEQUENCE [LARGE SCALE GENOMIC DNA]</scope>
    <source>
        <strain evidence="8">cv. PC099</strain>
    </source>
</reference>
<dbReference type="PANTHER" id="PTHR31490">
    <property type="entry name" value="GLYCOSYL HYDROLASE"/>
    <property type="match status" value="1"/>
</dbReference>
<keyword evidence="5" id="KW-0732">Signal</keyword>
<dbReference type="AlphaFoldDB" id="A0AAD4JGB2"/>
<comment type="caution">
    <text evidence="7">The sequence shown here is derived from an EMBL/GenBank/DDBJ whole genome shotgun (WGS) entry which is preliminary data.</text>
</comment>
<proteinExistence type="inferred from homology"/>
<dbReference type="Gene3D" id="2.60.120.260">
    <property type="entry name" value="Galactose-binding domain-like"/>
    <property type="match status" value="1"/>
</dbReference>
<dbReference type="SUPFAM" id="SSF49785">
    <property type="entry name" value="Galactose-binding domain-like"/>
    <property type="match status" value="1"/>
</dbReference>
<dbReference type="InterPro" id="IPR001000">
    <property type="entry name" value="GH10_dom"/>
</dbReference>
<evidence type="ECO:0000256" key="3">
    <source>
        <dbReference type="ARBA" id="ARBA00023277"/>
    </source>
</evidence>
<keyword evidence="8" id="KW-1185">Reference proteome</keyword>
<comment type="similarity">
    <text evidence="1">Belongs to the glycosyl hydrolase 10 (cellulase F) family.</text>
</comment>
<dbReference type="GO" id="GO:0000272">
    <property type="term" value="P:polysaccharide catabolic process"/>
    <property type="evidence" value="ECO:0007669"/>
    <property type="project" value="UniProtKB-KW"/>
</dbReference>
<feature type="signal peptide" evidence="5">
    <location>
        <begin position="1"/>
        <end position="19"/>
    </location>
</feature>
<dbReference type="InterPro" id="IPR008979">
    <property type="entry name" value="Galactose-bd-like_sf"/>
</dbReference>
<dbReference type="InterPro" id="IPR017853">
    <property type="entry name" value="GH"/>
</dbReference>
<feature type="domain" description="GH10" evidence="6">
    <location>
        <begin position="215"/>
        <end position="529"/>
    </location>
</feature>
<protein>
    <recommendedName>
        <fullName evidence="6">GH10 domain-containing protein</fullName>
    </recommendedName>
</protein>